<dbReference type="OrthoDB" id="6517071at2759"/>
<feature type="region of interest" description="Disordered" evidence="1">
    <location>
        <begin position="176"/>
        <end position="197"/>
    </location>
</feature>
<evidence type="ECO:0000313" key="3">
    <source>
        <dbReference type="Proteomes" id="UP000242457"/>
    </source>
</evidence>
<feature type="region of interest" description="Disordered" evidence="1">
    <location>
        <begin position="107"/>
        <end position="141"/>
    </location>
</feature>
<name>A0A2A3EGI4_APICC</name>
<feature type="compositionally biased region" description="Polar residues" evidence="1">
    <location>
        <begin position="114"/>
        <end position="127"/>
    </location>
</feature>
<sequence>MRAYIFMSAGAFVGTVSWTLRGFKVSAVGDGGIIVLDATLDASTTDDGEWELSGGPPSPCDVSFCNDNVLINGRSNLSRTPRNHKHRIQFDDTATRTFEYPSEASMLEGESNVDGETSGSVEQSTPISNKTSSTNSATSMSTLLGGSGGLANYTPSKVDLTSEGFELGVTRAMSSNLATSTSSCPITTTTSQPENETEVDYLKPAQDAGAWGSETTGDLLY</sequence>
<feature type="compositionally biased region" description="Low complexity" evidence="1">
    <location>
        <begin position="179"/>
        <end position="191"/>
    </location>
</feature>
<gene>
    <name evidence="2" type="ORF">APICC_07954</name>
</gene>
<protein>
    <submittedName>
        <fullName evidence="2">Uncharacterized protein</fullName>
    </submittedName>
</protein>
<feature type="compositionally biased region" description="Low complexity" evidence="1">
    <location>
        <begin position="128"/>
        <end position="141"/>
    </location>
</feature>
<dbReference type="EMBL" id="KZ288256">
    <property type="protein sequence ID" value="PBC30594.1"/>
    <property type="molecule type" value="Genomic_DNA"/>
</dbReference>
<proteinExistence type="predicted"/>
<dbReference type="Proteomes" id="UP000242457">
    <property type="component" value="Unassembled WGS sequence"/>
</dbReference>
<reference evidence="2 3" key="1">
    <citation type="submission" date="2014-07" db="EMBL/GenBank/DDBJ databases">
        <title>Genomic and transcriptomic analysis on Apis cerana provide comprehensive insights into honey bee biology.</title>
        <authorList>
            <person name="Diao Q."/>
            <person name="Sun L."/>
            <person name="Zheng H."/>
            <person name="Zheng H."/>
            <person name="Xu S."/>
            <person name="Wang S."/>
            <person name="Zeng Z."/>
            <person name="Hu F."/>
            <person name="Su S."/>
            <person name="Wu J."/>
        </authorList>
    </citation>
    <scope>NUCLEOTIDE SEQUENCE [LARGE SCALE GENOMIC DNA]</scope>
    <source>
        <tissue evidence="2">Pupae without intestine</tissue>
    </source>
</reference>
<evidence type="ECO:0000313" key="2">
    <source>
        <dbReference type="EMBL" id="PBC30594.1"/>
    </source>
</evidence>
<evidence type="ECO:0000256" key="1">
    <source>
        <dbReference type="SAM" id="MobiDB-lite"/>
    </source>
</evidence>
<dbReference type="STRING" id="94128.A0A2A3EGI4"/>
<keyword evidence="3" id="KW-1185">Reference proteome</keyword>
<accession>A0A2A3EGI4</accession>
<organism evidence="2 3">
    <name type="scientific">Apis cerana cerana</name>
    <name type="common">Oriental honeybee</name>
    <dbReference type="NCBI Taxonomy" id="94128"/>
    <lineage>
        <taxon>Eukaryota</taxon>
        <taxon>Metazoa</taxon>
        <taxon>Ecdysozoa</taxon>
        <taxon>Arthropoda</taxon>
        <taxon>Hexapoda</taxon>
        <taxon>Insecta</taxon>
        <taxon>Pterygota</taxon>
        <taxon>Neoptera</taxon>
        <taxon>Endopterygota</taxon>
        <taxon>Hymenoptera</taxon>
        <taxon>Apocrita</taxon>
        <taxon>Aculeata</taxon>
        <taxon>Apoidea</taxon>
        <taxon>Anthophila</taxon>
        <taxon>Apidae</taxon>
        <taxon>Apis</taxon>
    </lineage>
</organism>
<dbReference type="AlphaFoldDB" id="A0A2A3EGI4"/>